<gene>
    <name evidence="15" type="ORF">UFOPK2342_01148</name>
</gene>
<dbReference type="SUPFAM" id="SSF51735">
    <property type="entry name" value="NAD(P)-binding Rossmann-fold domains"/>
    <property type="match status" value="1"/>
</dbReference>
<keyword evidence="8" id="KW-0560">Oxidoreductase</keyword>
<dbReference type="Pfam" id="PF13288">
    <property type="entry name" value="DXPR_C"/>
    <property type="match status" value="1"/>
</dbReference>
<evidence type="ECO:0000256" key="11">
    <source>
        <dbReference type="ARBA" id="ARBA00048543"/>
    </source>
</evidence>
<keyword evidence="7" id="KW-0521">NADP</keyword>
<keyword evidence="10" id="KW-0414">Isoprene biosynthesis</keyword>
<evidence type="ECO:0000256" key="5">
    <source>
        <dbReference type="ARBA" id="ARBA00012366"/>
    </source>
</evidence>
<dbReference type="NCBIfam" id="TIGR00243">
    <property type="entry name" value="Dxr"/>
    <property type="match status" value="1"/>
</dbReference>
<keyword evidence="9" id="KW-0464">Manganese</keyword>
<dbReference type="SUPFAM" id="SSF55347">
    <property type="entry name" value="Glyceraldehyde-3-phosphate dehydrogenase-like, C-terminal domain"/>
    <property type="match status" value="1"/>
</dbReference>
<feature type="domain" description="DXP reductoisomerase C-terminal" evidence="14">
    <location>
        <begin position="257"/>
        <end position="377"/>
    </location>
</feature>
<comment type="cofactor">
    <cofactor evidence="2">
        <name>Mg(2+)</name>
        <dbReference type="ChEBI" id="CHEBI:18420"/>
    </cofactor>
</comment>
<protein>
    <recommendedName>
        <fullName evidence="5">1-deoxy-D-xylulose-5-phosphate reductoisomerase</fullName>
        <ecNumber evidence="5">1.1.1.267</ecNumber>
    </recommendedName>
</protein>
<accession>A0A6J6N7X2</accession>
<dbReference type="EMBL" id="CAEZXB010000023">
    <property type="protein sequence ID" value="CAB4680985.1"/>
    <property type="molecule type" value="Genomic_DNA"/>
</dbReference>
<evidence type="ECO:0000259" key="13">
    <source>
        <dbReference type="Pfam" id="PF08436"/>
    </source>
</evidence>
<dbReference type="InterPro" id="IPR003821">
    <property type="entry name" value="DXP_reductoisomerase"/>
</dbReference>
<evidence type="ECO:0000256" key="6">
    <source>
        <dbReference type="ARBA" id="ARBA00022723"/>
    </source>
</evidence>
<dbReference type="Pfam" id="PF02670">
    <property type="entry name" value="DXP_reductoisom"/>
    <property type="match status" value="1"/>
</dbReference>
<dbReference type="InterPro" id="IPR013512">
    <property type="entry name" value="DXP_reductoisomerase_N"/>
</dbReference>
<dbReference type="InterPro" id="IPR013644">
    <property type="entry name" value="DXP_reductoisomerase_C"/>
</dbReference>
<dbReference type="HAMAP" id="MF_00183">
    <property type="entry name" value="DXP_reductoisom"/>
    <property type="match status" value="1"/>
</dbReference>
<dbReference type="UniPathway" id="UPA00056">
    <property type="reaction ID" value="UER00092"/>
</dbReference>
<dbReference type="GO" id="GO:0030604">
    <property type="term" value="F:1-deoxy-D-xylulose-5-phosphate reductoisomerase activity"/>
    <property type="evidence" value="ECO:0007669"/>
    <property type="project" value="UniProtKB-EC"/>
</dbReference>
<evidence type="ECO:0000256" key="10">
    <source>
        <dbReference type="ARBA" id="ARBA00023229"/>
    </source>
</evidence>
<feature type="domain" description="1-deoxy-D-xylulose 5-phosphate reductoisomerase C-terminal" evidence="13">
    <location>
        <begin position="141"/>
        <end position="224"/>
    </location>
</feature>
<dbReference type="PANTHER" id="PTHR30525:SF0">
    <property type="entry name" value="1-DEOXY-D-XYLULOSE 5-PHOSPHATE REDUCTOISOMERASE, CHLOROPLASTIC"/>
    <property type="match status" value="1"/>
</dbReference>
<organism evidence="15">
    <name type="scientific">freshwater metagenome</name>
    <dbReference type="NCBI Taxonomy" id="449393"/>
    <lineage>
        <taxon>unclassified sequences</taxon>
        <taxon>metagenomes</taxon>
        <taxon>ecological metagenomes</taxon>
    </lineage>
</organism>
<evidence type="ECO:0000256" key="3">
    <source>
        <dbReference type="ARBA" id="ARBA00005094"/>
    </source>
</evidence>
<reference evidence="15" key="1">
    <citation type="submission" date="2020-05" db="EMBL/GenBank/DDBJ databases">
        <authorList>
            <person name="Chiriac C."/>
            <person name="Salcher M."/>
            <person name="Ghai R."/>
            <person name="Kavagutti S V."/>
        </authorList>
    </citation>
    <scope>NUCLEOTIDE SEQUENCE</scope>
</reference>
<evidence type="ECO:0000259" key="14">
    <source>
        <dbReference type="Pfam" id="PF13288"/>
    </source>
</evidence>
<evidence type="ECO:0000256" key="7">
    <source>
        <dbReference type="ARBA" id="ARBA00022857"/>
    </source>
</evidence>
<dbReference type="PANTHER" id="PTHR30525">
    <property type="entry name" value="1-DEOXY-D-XYLULOSE 5-PHOSPHATE REDUCTOISOMERASE"/>
    <property type="match status" value="1"/>
</dbReference>
<keyword evidence="6" id="KW-0479">Metal-binding</keyword>
<evidence type="ECO:0000313" key="15">
    <source>
        <dbReference type="EMBL" id="CAB4680985.1"/>
    </source>
</evidence>
<evidence type="ECO:0000259" key="12">
    <source>
        <dbReference type="Pfam" id="PF02670"/>
    </source>
</evidence>
<dbReference type="GO" id="GO:0051484">
    <property type="term" value="P:isopentenyl diphosphate biosynthetic process, methylerythritol 4-phosphate pathway involved in terpenoid biosynthetic process"/>
    <property type="evidence" value="ECO:0007669"/>
    <property type="project" value="TreeGrafter"/>
</dbReference>
<dbReference type="AlphaFoldDB" id="A0A6J6N7X2"/>
<dbReference type="InterPro" id="IPR036291">
    <property type="entry name" value="NAD(P)-bd_dom_sf"/>
</dbReference>
<proteinExistence type="inferred from homology"/>
<dbReference type="GO" id="GO:0070402">
    <property type="term" value="F:NADPH binding"/>
    <property type="evidence" value="ECO:0007669"/>
    <property type="project" value="InterPro"/>
</dbReference>
<dbReference type="Gene3D" id="3.40.50.720">
    <property type="entry name" value="NAD(P)-binding Rossmann-like Domain"/>
    <property type="match status" value="1"/>
</dbReference>
<evidence type="ECO:0000256" key="2">
    <source>
        <dbReference type="ARBA" id="ARBA00001946"/>
    </source>
</evidence>
<sequence>MTSKRSLALLGSTGSIGAQAIDVAVSQGAHDVVGLAASGARLELFIQQARALKPAELALFDERAAEEASSVLGREVRSGAAGVDAVASMGADIVLNGITGSVGLSPTVAALKSGSLLALANKESLVAGGPLVKAIARPGQIIPVDSEHSAIAQALRSGAASEVSKLILTASGGPFRGKTAAELGSVTVNDALAHPTWSMGPVVTINSASLVNKGLEVIEAHLLFDIPYDKIEVVVHPQSMVHSMVEFRDGSTIAQVSPPDMRLPIALALSWPHRSTYAIASVDWSQSSTWSFDPVDRTTFPALDLAYAAGRYGGIAPACYNAANEEAVAAFIAGTLSFAAIPTIIERTMDHFMHGAAKKSDVSEVSDILDVEIAAREFARTLIGVQA</sequence>
<comment type="cofactor">
    <cofactor evidence="1">
        <name>Mn(2+)</name>
        <dbReference type="ChEBI" id="CHEBI:29035"/>
    </cofactor>
</comment>
<evidence type="ECO:0000256" key="8">
    <source>
        <dbReference type="ARBA" id="ARBA00023002"/>
    </source>
</evidence>
<name>A0A6J6N7X2_9ZZZZ</name>
<evidence type="ECO:0000256" key="1">
    <source>
        <dbReference type="ARBA" id="ARBA00001936"/>
    </source>
</evidence>
<dbReference type="SUPFAM" id="SSF69055">
    <property type="entry name" value="1-deoxy-D-xylulose-5-phosphate reductoisomerase, C-terminal domain"/>
    <property type="match status" value="1"/>
</dbReference>
<dbReference type="GO" id="GO:0030145">
    <property type="term" value="F:manganese ion binding"/>
    <property type="evidence" value="ECO:0007669"/>
    <property type="project" value="TreeGrafter"/>
</dbReference>
<dbReference type="InterPro" id="IPR036169">
    <property type="entry name" value="DXPR_C_sf"/>
</dbReference>
<feature type="domain" description="1-deoxy-D-xylulose 5-phosphate reductoisomerase N-terminal" evidence="12">
    <location>
        <begin position="7"/>
        <end position="129"/>
    </location>
</feature>
<dbReference type="Pfam" id="PF08436">
    <property type="entry name" value="DXP_redisom_C"/>
    <property type="match status" value="1"/>
</dbReference>
<dbReference type="Gene3D" id="1.10.1740.10">
    <property type="match status" value="1"/>
</dbReference>
<evidence type="ECO:0000256" key="9">
    <source>
        <dbReference type="ARBA" id="ARBA00023211"/>
    </source>
</evidence>
<comment type="similarity">
    <text evidence="4">Belongs to the DXR family.</text>
</comment>
<comment type="catalytic activity">
    <reaction evidence="11">
        <text>2-C-methyl-D-erythritol 4-phosphate + NADP(+) = 1-deoxy-D-xylulose 5-phosphate + NADPH + H(+)</text>
        <dbReference type="Rhea" id="RHEA:13717"/>
        <dbReference type="ChEBI" id="CHEBI:15378"/>
        <dbReference type="ChEBI" id="CHEBI:57783"/>
        <dbReference type="ChEBI" id="CHEBI:57792"/>
        <dbReference type="ChEBI" id="CHEBI:58262"/>
        <dbReference type="ChEBI" id="CHEBI:58349"/>
        <dbReference type="EC" id="1.1.1.267"/>
    </reaction>
    <physiologicalReaction direction="right-to-left" evidence="11">
        <dbReference type="Rhea" id="RHEA:13719"/>
    </physiologicalReaction>
</comment>
<evidence type="ECO:0000256" key="4">
    <source>
        <dbReference type="ARBA" id="ARBA00006825"/>
    </source>
</evidence>
<dbReference type="PIRSF" id="PIRSF006205">
    <property type="entry name" value="Dxp_reductismrs"/>
    <property type="match status" value="1"/>
</dbReference>
<dbReference type="InterPro" id="IPR026877">
    <property type="entry name" value="DXPR_C"/>
</dbReference>
<dbReference type="EC" id="1.1.1.267" evidence="5"/>
<comment type="pathway">
    <text evidence="3">Isoprenoid biosynthesis; isopentenyl diphosphate biosynthesis via DXP pathway; isopentenyl diphosphate from 1-deoxy-D-xylulose 5-phosphate: step 1/6.</text>
</comment>